<gene>
    <name evidence="1" type="ORF">B0F90DRAFT_1143875</name>
</gene>
<organism evidence="1 2">
    <name type="scientific">Multifurca ochricompacta</name>
    <dbReference type="NCBI Taxonomy" id="376703"/>
    <lineage>
        <taxon>Eukaryota</taxon>
        <taxon>Fungi</taxon>
        <taxon>Dikarya</taxon>
        <taxon>Basidiomycota</taxon>
        <taxon>Agaricomycotina</taxon>
        <taxon>Agaricomycetes</taxon>
        <taxon>Russulales</taxon>
        <taxon>Russulaceae</taxon>
        <taxon>Multifurca</taxon>
    </lineage>
</organism>
<comment type="caution">
    <text evidence="1">The sequence shown here is derived from an EMBL/GenBank/DDBJ whole genome shotgun (WGS) entry which is preliminary data.</text>
</comment>
<reference evidence="1" key="1">
    <citation type="journal article" date="2022" name="New Phytol.">
        <title>Evolutionary transition to the ectomycorrhizal habit in the genomes of a hyperdiverse lineage of mushroom-forming fungi.</title>
        <authorList>
            <person name="Looney B."/>
            <person name="Miyauchi S."/>
            <person name="Morin E."/>
            <person name="Drula E."/>
            <person name="Courty P.E."/>
            <person name="Kohler A."/>
            <person name="Kuo A."/>
            <person name="LaButti K."/>
            <person name="Pangilinan J."/>
            <person name="Lipzen A."/>
            <person name="Riley R."/>
            <person name="Andreopoulos W."/>
            <person name="He G."/>
            <person name="Johnson J."/>
            <person name="Nolan M."/>
            <person name="Tritt A."/>
            <person name="Barry K.W."/>
            <person name="Grigoriev I.V."/>
            <person name="Nagy L.G."/>
            <person name="Hibbett D."/>
            <person name="Henrissat B."/>
            <person name="Matheny P.B."/>
            <person name="Labbe J."/>
            <person name="Martin F.M."/>
        </authorList>
    </citation>
    <scope>NUCLEOTIDE SEQUENCE</scope>
    <source>
        <strain evidence="1">BPL690</strain>
    </source>
</reference>
<proteinExistence type="predicted"/>
<accession>A0AAD4QL10</accession>
<dbReference type="AlphaFoldDB" id="A0AAD4QL10"/>
<protein>
    <submittedName>
        <fullName evidence="1">Uncharacterized protein</fullName>
    </submittedName>
</protein>
<dbReference type="EMBL" id="WTXG01000057">
    <property type="protein sequence ID" value="KAI0295581.1"/>
    <property type="molecule type" value="Genomic_DNA"/>
</dbReference>
<name>A0AAD4QL10_9AGAM</name>
<dbReference type="Proteomes" id="UP001203297">
    <property type="component" value="Unassembled WGS sequence"/>
</dbReference>
<sequence length="368" mass="41595">MFENLQTRFYSVIQGGIMNEMSSMTSANLLQEVQEQGPEALCELRDIITAISHAADKSPYVPAHLKAKLSECTRRLDAECSRLATLMGLAHRATHDSATVLRSRILFSEALDDRIRELSQLRERFVNSRQIFREKPVKLLAGSIRDARGHAHEGMFSHLRPLFDQIDKYYGEVNVSLLAEAQCLERISRSLHVTPDDKLRWEHIRDACREASTLFMAPQSSPSIPYTAPRTNNKTAFNMQALAQSVTVARQRLQQTYSNVTMLTHHPQLDLLRLKGEYEKSEKTCRQRIGEVLELSERFLHSFVEVPAVDDFREHLSPTAATSSSRTLQEVAAEVRSASTMSVIQGALPYPADHFVRFELCLPNADAS</sequence>
<evidence type="ECO:0000313" key="2">
    <source>
        <dbReference type="Proteomes" id="UP001203297"/>
    </source>
</evidence>
<keyword evidence="2" id="KW-1185">Reference proteome</keyword>
<feature type="non-terminal residue" evidence="1">
    <location>
        <position position="1"/>
    </location>
</feature>
<evidence type="ECO:0000313" key="1">
    <source>
        <dbReference type="EMBL" id="KAI0295581.1"/>
    </source>
</evidence>